<dbReference type="InterPro" id="IPR036637">
    <property type="entry name" value="Phosphohistidine_dom_sf"/>
</dbReference>
<feature type="non-terminal residue" evidence="3">
    <location>
        <position position="1"/>
    </location>
</feature>
<dbReference type="PANTHER" id="PTHR43615:SF1">
    <property type="entry name" value="PPDK_N DOMAIN-CONTAINING PROTEIN"/>
    <property type="match status" value="1"/>
</dbReference>
<dbReference type="SUPFAM" id="SSF52009">
    <property type="entry name" value="Phosphohistidine domain"/>
    <property type="match status" value="1"/>
</dbReference>
<dbReference type="PANTHER" id="PTHR43615">
    <property type="entry name" value="PHOSPHOENOLPYRUVATE SYNTHASE-RELATED"/>
    <property type="match status" value="1"/>
</dbReference>
<organism evidence="3 4">
    <name type="scientific">Mycobacterium pinniadriaticum</name>
    <dbReference type="NCBI Taxonomy" id="2994102"/>
    <lineage>
        <taxon>Bacteria</taxon>
        <taxon>Bacillati</taxon>
        <taxon>Actinomycetota</taxon>
        <taxon>Actinomycetes</taxon>
        <taxon>Mycobacteriales</taxon>
        <taxon>Mycobacteriaceae</taxon>
        <taxon>Mycobacterium</taxon>
    </lineage>
</organism>
<dbReference type="Proteomes" id="UP001300745">
    <property type="component" value="Unassembled WGS sequence"/>
</dbReference>
<feature type="region of interest" description="Disordered" evidence="1">
    <location>
        <begin position="1"/>
        <end position="25"/>
    </location>
</feature>
<feature type="domain" description="PEP-utilising enzyme mobile" evidence="2">
    <location>
        <begin position="139"/>
        <end position="210"/>
    </location>
</feature>
<evidence type="ECO:0000313" key="3">
    <source>
        <dbReference type="EMBL" id="MCX2938601.1"/>
    </source>
</evidence>
<gene>
    <name evidence="3" type="ORF">ORI27_18035</name>
</gene>
<dbReference type="InterPro" id="IPR051549">
    <property type="entry name" value="PEP_Utilizing_Enz"/>
</dbReference>
<sequence length="217" mass="23187">QAPTATIRARRPTAHQSTPRPVPQLSPRTALFSGLLALREWGRRLVARGSLNSGGDVFLLTREELFSVPVDFADVTSRRRRQRVSLTKLELPLRFTQPMSVGDEMRAVVTSGSAIRGVPAVSGRARGRVRLLRSPDDDIEPGEILVARVTDTGWTPFFATAAAIVTDIGGAMSHAAIVAREFGIPAVVGTEIASRALRDGQLVEVDGASGVVTVIDG</sequence>
<proteinExistence type="predicted"/>
<dbReference type="RefSeq" id="WP_266074008.1">
    <property type="nucleotide sequence ID" value="NZ_JAPJDO010000016.1"/>
</dbReference>
<dbReference type="EMBL" id="JAPJDO010000016">
    <property type="protein sequence ID" value="MCX2938601.1"/>
    <property type="molecule type" value="Genomic_DNA"/>
</dbReference>
<protein>
    <submittedName>
        <fullName evidence="3">PEP-utilizing enzyme</fullName>
    </submittedName>
</protein>
<accession>A0ABT3SGH5</accession>
<evidence type="ECO:0000313" key="4">
    <source>
        <dbReference type="Proteomes" id="UP001300745"/>
    </source>
</evidence>
<evidence type="ECO:0000256" key="1">
    <source>
        <dbReference type="SAM" id="MobiDB-lite"/>
    </source>
</evidence>
<name>A0ABT3SGH5_9MYCO</name>
<reference evidence="3 4" key="1">
    <citation type="submission" date="2022-11" db="EMBL/GenBank/DDBJ databases">
        <title>Mycobacterium sp. nov.</title>
        <authorList>
            <person name="Papic B."/>
            <person name="Spicic S."/>
            <person name="Duvnjak S."/>
        </authorList>
    </citation>
    <scope>NUCLEOTIDE SEQUENCE [LARGE SCALE GENOMIC DNA]</scope>
    <source>
        <strain evidence="3 4">CVI_P4</strain>
    </source>
</reference>
<dbReference type="Pfam" id="PF00391">
    <property type="entry name" value="PEP-utilizers"/>
    <property type="match status" value="1"/>
</dbReference>
<evidence type="ECO:0000259" key="2">
    <source>
        <dbReference type="Pfam" id="PF00391"/>
    </source>
</evidence>
<dbReference type="InterPro" id="IPR008279">
    <property type="entry name" value="PEP-util_enz_mobile_dom"/>
</dbReference>
<keyword evidence="4" id="KW-1185">Reference proteome</keyword>
<dbReference type="Gene3D" id="3.50.30.10">
    <property type="entry name" value="Phosphohistidine domain"/>
    <property type="match status" value="1"/>
</dbReference>
<comment type="caution">
    <text evidence="3">The sequence shown here is derived from an EMBL/GenBank/DDBJ whole genome shotgun (WGS) entry which is preliminary data.</text>
</comment>